<name>I4YBC3_WALMC</name>
<feature type="region of interest" description="Disordered" evidence="1">
    <location>
        <begin position="202"/>
        <end position="280"/>
    </location>
</feature>
<dbReference type="STRING" id="671144.I4YBC3"/>
<dbReference type="OrthoDB" id="2507795at2759"/>
<evidence type="ECO:0000313" key="3">
    <source>
        <dbReference type="Proteomes" id="UP000005242"/>
    </source>
</evidence>
<dbReference type="OMA" id="GKHEDEI"/>
<dbReference type="KEGG" id="wse:WALSEDRAFT_64531"/>
<feature type="compositionally biased region" description="Low complexity" evidence="1">
    <location>
        <begin position="260"/>
        <end position="272"/>
    </location>
</feature>
<sequence length="386" mass="43399">MSFKFENKEINIDSDAYDNSINDIILEIRRLHFDSQNYEDLEMLLEFESLEKLTISEDNAYTHDITLHDLIELNSRLNENQGLKINISFSNNRFFTHYNKLANKTSDDEDREIKSKYILEYRAESDDDDPTFYESVEFEDDVAAEIVQAEVEDDSDEIQGNSGQDDLVVEDVTTVESVLPAEDNEVNGLENKGVEVVEVEEAVEEVPPVGSADNKALNIEEQEVPAEGSTVAAQNDEDTIKNDDKQSDAQPDVDLEIVEETQQTEQTPQVQPHGDIESVEEAGQIQQLDEQNAAIQSENEVSTVDAERNYDSQINEEAVKSTAEVDLTTTNDDNTGMQVEEEVVETVEIPDQTASLTTSKRSIDDVAGEEELLTDIDSKRLKSEEV</sequence>
<dbReference type="RefSeq" id="XP_006958618.1">
    <property type="nucleotide sequence ID" value="XM_006958556.1"/>
</dbReference>
<reference evidence="2 3" key="1">
    <citation type="journal article" date="2012" name="Fungal Genet. Biol.">
        <title>The genome of the xerotolerant mold Wallemia sebi reveals adaptations to osmotic stress and suggests cryptic sexual reproduction.</title>
        <authorList>
            <person name="Padamsee M."/>
            <person name="Kumar T.K.A."/>
            <person name="Riley R."/>
            <person name="Binder M."/>
            <person name="Boyd A."/>
            <person name="Calvo A.M."/>
            <person name="Furukawa K."/>
            <person name="Hesse C."/>
            <person name="Hohmann S."/>
            <person name="James T.Y."/>
            <person name="LaButti K."/>
            <person name="Lapidus A."/>
            <person name="Lindquist E."/>
            <person name="Lucas S."/>
            <person name="Miller K."/>
            <person name="Shantappa S."/>
            <person name="Grigoriev I.V."/>
            <person name="Hibbett D.S."/>
            <person name="McLaughlin D.J."/>
            <person name="Spatafora J.W."/>
            <person name="Aime M.C."/>
        </authorList>
    </citation>
    <scope>NUCLEOTIDE SEQUENCE [LARGE SCALE GENOMIC DNA]</scope>
    <source>
        <strain evidence="3">ATCC MYA-4683 / CBS 633.66</strain>
    </source>
</reference>
<dbReference type="Proteomes" id="UP000005242">
    <property type="component" value="Unassembled WGS sequence"/>
</dbReference>
<protein>
    <submittedName>
        <fullName evidence="2">Uncharacterized protein</fullName>
    </submittedName>
</protein>
<dbReference type="EMBL" id="JH668233">
    <property type="protein sequence ID" value="EIM21265.1"/>
    <property type="molecule type" value="Genomic_DNA"/>
</dbReference>
<feature type="region of interest" description="Disordered" evidence="1">
    <location>
        <begin position="315"/>
        <end position="336"/>
    </location>
</feature>
<gene>
    <name evidence="2" type="ORF">WALSEDRAFT_64531</name>
</gene>
<dbReference type="InterPro" id="IPR018822">
    <property type="entry name" value="UPF0646"/>
</dbReference>
<feature type="compositionally biased region" description="Polar residues" evidence="1">
    <location>
        <begin position="327"/>
        <end position="336"/>
    </location>
</feature>
<accession>I4YBC3</accession>
<dbReference type="GeneID" id="18474938"/>
<feature type="region of interest" description="Disordered" evidence="1">
    <location>
        <begin position="351"/>
        <end position="386"/>
    </location>
</feature>
<feature type="compositionally biased region" description="Basic and acidic residues" evidence="1">
    <location>
        <begin position="238"/>
        <end position="247"/>
    </location>
</feature>
<keyword evidence="3" id="KW-1185">Reference proteome</keyword>
<evidence type="ECO:0000313" key="2">
    <source>
        <dbReference type="EMBL" id="EIM21265.1"/>
    </source>
</evidence>
<dbReference type="HOGENOM" id="CLU_716115_0_0_1"/>
<dbReference type="AlphaFoldDB" id="I4YBC3"/>
<proteinExistence type="predicted"/>
<organism evidence="2 3">
    <name type="scientific">Wallemia mellicola (strain ATCC MYA-4683 / CBS 633.66)</name>
    <name type="common">Wallemia sebi (CBS 633.66)</name>
    <dbReference type="NCBI Taxonomy" id="671144"/>
    <lineage>
        <taxon>Eukaryota</taxon>
        <taxon>Fungi</taxon>
        <taxon>Dikarya</taxon>
        <taxon>Basidiomycota</taxon>
        <taxon>Wallemiomycotina</taxon>
        <taxon>Wallemiomycetes</taxon>
        <taxon>Wallemiales</taxon>
        <taxon>Wallemiaceae</taxon>
        <taxon>Wallemia</taxon>
    </lineage>
</organism>
<feature type="compositionally biased region" description="Basic and acidic residues" evidence="1">
    <location>
        <begin position="376"/>
        <end position="386"/>
    </location>
</feature>
<dbReference type="InParanoid" id="I4YBC3"/>
<evidence type="ECO:0000256" key="1">
    <source>
        <dbReference type="SAM" id="MobiDB-lite"/>
    </source>
</evidence>
<dbReference type="Pfam" id="PF10336">
    <property type="entry name" value="DUF2420"/>
    <property type="match status" value="1"/>
</dbReference>